<keyword evidence="5" id="KW-0732">Signal</keyword>
<name>A0A7M7HKB4_STRPU</name>
<proteinExistence type="inferred from homology"/>
<evidence type="ECO:0000256" key="4">
    <source>
        <dbReference type="SAM" id="MobiDB-lite"/>
    </source>
</evidence>
<dbReference type="Proteomes" id="UP000007110">
    <property type="component" value="Unassembled WGS sequence"/>
</dbReference>
<evidence type="ECO:0000313" key="6">
    <source>
        <dbReference type="EnsemblMetazoa" id="XP_011667341"/>
    </source>
</evidence>
<dbReference type="Gene3D" id="3.20.20.70">
    <property type="entry name" value="Aldolase class I"/>
    <property type="match status" value="1"/>
</dbReference>
<keyword evidence="3" id="KW-0378">Hydrolase</keyword>
<dbReference type="InterPro" id="IPR013785">
    <property type="entry name" value="Aldolase_TIM"/>
</dbReference>
<accession>A0A7M7HKB4</accession>
<organism evidence="6 7">
    <name type="scientific">Strongylocentrotus purpuratus</name>
    <name type="common">Purple sea urchin</name>
    <dbReference type="NCBI Taxonomy" id="7668"/>
    <lineage>
        <taxon>Eukaryota</taxon>
        <taxon>Metazoa</taxon>
        <taxon>Echinodermata</taxon>
        <taxon>Eleutherozoa</taxon>
        <taxon>Echinozoa</taxon>
        <taxon>Echinoidea</taxon>
        <taxon>Euechinoidea</taxon>
        <taxon>Echinacea</taxon>
        <taxon>Camarodonta</taxon>
        <taxon>Echinidea</taxon>
        <taxon>Strongylocentrotidae</taxon>
        <taxon>Strongylocentrotus</taxon>
    </lineage>
</organism>
<dbReference type="GO" id="GO:0030214">
    <property type="term" value="P:hyaluronan catabolic process"/>
    <property type="evidence" value="ECO:0000318"/>
    <property type="project" value="GO_Central"/>
</dbReference>
<dbReference type="PRINTS" id="PR00846">
    <property type="entry name" value="GLHYDRLASE56"/>
</dbReference>
<feature type="signal peptide" evidence="5">
    <location>
        <begin position="1"/>
        <end position="26"/>
    </location>
</feature>
<dbReference type="PANTHER" id="PTHR11769">
    <property type="entry name" value="HYALURONIDASE"/>
    <property type="match status" value="1"/>
</dbReference>
<evidence type="ECO:0000256" key="1">
    <source>
        <dbReference type="ARBA" id="ARBA00008871"/>
    </source>
</evidence>
<comment type="similarity">
    <text evidence="1 3">Belongs to the glycosyl hydrolase 56 family.</text>
</comment>
<dbReference type="InterPro" id="IPR017853">
    <property type="entry name" value="GH"/>
</dbReference>
<dbReference type="OMA" id="DGLWGYY"/>
<reference evidence="7" key="1">
    <citation type="submission" date="2015-02" db="EMBL/GenBank/DDBJ databases">
        <title>Genome sequencing for Strongylocentrotus purpuratus.</title>
        <authorList>
            <person name="Murali S."/>
            <person name="Liu Y."/>
            <person name="Vee V."/>
            <person name="English A."/>
            <person name="Wang M."/>
            <person name="Skinner E."/>
            <person name="Han Y."/>
            <person name="Muzny D.M."/>
            <person name="Worley K.C."/>
            <person name="Gibbs R.A."/>
        </authorList>
    </citation>
    <scope>NUCLEOTIDE SEQUENCE</scope>
</reference>
<dbReference type="InterPro" id="IPR018155">
    <property type="entry name" value="Hyaluronidase"/>
</dbReference>
<dbReference type="SUPFAM" id="SSF51445">
    <property type="entry name" value="(Trans)glycosidases"/>
    <property type="match status" value="1"/>
</dbReference>
<protein>
    <recommendedName>
        <fullName evidence="3">Hyaluronidase</fullName>
        <ecNumber evidence="3">3.2.1.35</ecNumber>
    </recommendedName>
</protein>
<evidence type="ECO:0000256" key="5">
    <source>
        <dbReference type="SAM" id="SignalP"/>
    </source>
</evidence>
<dbReference type="GO" id="GO:0005975">
    <property type="term" value="P:carbohydrate metabolic process"/>
    <property type="evidence" value="ECO:0007669"/>
    <property type="project" value="InterPro"/>
</dbReference>
<feature type="region of interest" description="Disordered" evidence="4">
    <location>
        <begin position="49"/>
        <end position="71"/>
    </location>
</feature>
<reference evidence="6" key="2">
    <citation type="submission" date="2021-01" db="UniProtKB">
        <authorList>
            <consortium name="EnsemblMetazoa"/>
        </authorList>
    </citation>
    <scope>IDENTIFICATION</scope>
</reference>
<evidence type="ECO:0000256" key="3">
    <source>
        <dbReference type="RuleBase" id="RU610713"/>
    </source>
</evidence>
<dbReference type="InParanoid" id="A0A7M7HKB4"/>
<dbReference type="GO" id="GO:0004415">
    <property type="term" value="F:hyalurononglucosaminidase activity"/>
    <property type="evidence" value="ECO:0007669"/>
    <property type="project" value="UniProtKB-UniRule"/>
</dbReference>
<keyword evidence="7" id="KW-1185">Reference proteome</keyword>
<comment type="catalytic activity">
    <reaction evidence="3">
        <text>Random hydrolysis of (1-&gt;4)-linkages between N-acetyl-beta-D-glucosamine and D-glucuronate residues in hyaluronate.</text>
        <dbReference type="EC" id="3.2.1.35"/>
    </reaction>
</comment>
<dbReference type="KEGG" id="spu:584769"/>
<keyword evidence="3" id="KW-0326">Glycosidase</keyword>
<feature type="chain" id="PRO_5029664758" description="Hyaluronidase" evidence="5">
    <location>
        <begin position="27"/>
        <end position="472"/>
    </location>
</feature>
<keyword evidence="2" id="KW-1015">Disulfide bond</keyword>
<dbReference type="OrthoDB" id="5796153at2759"/>
<dbReference type="RefSeq" id="XP_011667341.2">
    <property type="nucleotide sequence ID" value="XM_011669039.2"/>
</dbReference>
<dbReference type="GeneID" id="584769"/>
<evidence type="ECO:0000313" key="7">
    <source>
        <dbReference type="Proteomes" id="UP000007110"/>
    </source>
</evidence>
<dbReference type="Pfam" id="PF01630">
    <property type="entry name" value="Glyco_hydro_56"/>
    <property type="match status" value="1"/>
</dbReference>
<dbReference type="EC" id="3.2.1.35" evidence="3"/>
<evidence type="ECO:0000256" key="2">
    <source>
        <dbReference type="ARBA" id="ARBA00023157"/>
    </source>
</evidence>
<dbReference type="FunCoup" id="A0A7M7HKB4">
    <property type="interactions" value="506"/>
</dbReference>
<dbReference type="PANTHER" id="PTHR11769:SF35">
    <property type="entry name" value="HYALURONIDASE"/>
    <property type="match status" value="1"/>
</dbReference>
<dbReference type="AlphaFoldDB" id="A0A7M7HKB4"/>
<dbReference type="EnsemblMetazoa" id="XM_011669039">
    <property type="protein sequence ID" value="XP_011667341"/>
    <property type="gene ID" value="LOC584769"/>
</dbReference>
<sequence length="472" mass="52752">MNLINFRSHYVTFLTILCCASIETFAHSKFYVNLMKTTNFAGENVEHEPAAAPDTVNNHRPPPKLRGSNGANTDRIFRAIWDLPNSCKERFGIELPLSDFGIEFNSNHQGTGGNVINLFYSNELGLYPRYEYAAGSKSTKSTPIPINGGLPQLANITQHLEKSAADIMSTIPDPNFDGVSVIDWEAWRPQWHDNFDTLAVYQQESIAHVKKMHPEWDNATVELVAKLEWTEGAKLFMESTLKLGTTLRPKASWGYYAYPYCFNNKETANMSCTATAVATNNDVMWLFNESSSLYPSIYLRPTHTNQKAYVKSKLEEAFRVRDRSGDPQGVVFSYTRFNYSHTGFFYSLENLNDTILQSAELGVDGVIFWGDNFDDKSAEACSHLQSYIKSALGPTVRMSQEGAESCSKRICSGKGRCVGDILKCGGTRRLPAGARRKGTEEGDRGGNVCTCRCFRGWTGKDCSVPVKEKLNN</sequence>